<dbReference type="SUPFAM" id="SSF51658">
    <property type="entry name" value="Xylose isomerase-like"/>
    <property type="match status" value="1"/>
</dbReference>
<protein>
    <submittedName>
        <fullName evidence="3">Sugar phosphate isomerases/epimerases family protein YcjR</fullName>
    </submittedName>
</protein>
<reference evidence="3 4" key="1">
    <citation type="journal article" date="2015" name="Genome Announc.">
        <title>Complete Genome Sequence of the Novel Leech Symbiont Mucinivorans hirudinis M3T.</title>
        <authorList>
            <person name="Nelson M.C."/>
            <person name="Bomar L."/>
            <person name="Graf J."/>
        </authorList>
    </citation>
    <scope>NUCLEOTIDE SEQUENCE [LARGE SCALE GENOMIC DNA]</scope>
    <source>
        <strain evidence="4">M3</strain>
    </source>
</reference>
<dbReference type="Gene3D" id="3.20.20.150">
    <property type="entry name" value="Divalent-metal-dependent TIM barrel enzymes"/>
    <property type="match status" value="1"/>
</dbReference>
<evidence type="ECO:0000256" key="1">
    <source>
        <dbReference type="ARBA" id="ARBA00023235"/>
    </source>
</evidence>
<dbReference type="Pfam" id="PF01261">
    <property type="entry name" value="AP_endonuc_2"/>
    <property type="match status" value="1"/>
</dbReference>
<evidence type="ECO:0000313" key="3">
    <source>
        <dbReference type="EMBL" id="CDN32163.1"/>
    </source>
</evidence>
<dbReference type="PANTHER" id="PTHR43489:SF7">
    <property type="entry name" value="3-DEHYDRO-D-GULOSIDE 4-EPIMERASE-RELATED"/>
    <property type="match status" value="1"/>
</dbReference>
<dbReference type="InterPro" id="IPR036237">
    <property type="entry name" value="Xyl_isomerase-like_sf"/>
</dbReference>
<dbReference type="HOGENOM" id="CLU_050006_8_1_10"/>
<dbReference type="GO" id="GO:0016853">
    <property type="term" value="F:isomerase activity"/>
    <property type="evidence" value="ECO:0007669"/>
    <property type="project" value="UniProtKB-KW"/>
</dbReference>
<feature type="domain" description="Xylose isomerase-like TIM barrel" evidence="2">
    <location>
        <begin position="59"/>
        <end position="296"/>
    </location>
</feature>
<dbReference type="InterPro" id="IPR050417">
    <property type="entry name" value="Sugar_Epim/Isomerase"/>
</dbReference>
<keyword evidence="1 3" id="KW-0413">Isomerase</keyword>
<dbReference type="AlphaFoldDB" id="A0A060RDF0"/>
<dbReference type="KEGG" id="rbc:BN938_2090"/>
<dbReference type="PANTHER" id="PTHR43489">
    <property type="entry name" value="ISOMERASE"/>
    <property type="match status" value="1"/>
</dbReference>
<organism evidence="3 4">
    <name type="scientific">Mucinivorans hirudinis</name>
    <dbReference type="NCBI Taxonomy" id="1433126"/>
    <lineage>
        <taxon>Bacteria</taxon>
        <taxon>Pseudomonadati</taxon>
        <taxon>Bacteroidota</taxon>
        <taxon>Bacteroidia</taxon>
        <taxon>Bacteroidales</taxon>
        <taxon>Rikenellaceae</taxon>
        <taxon>Mucinivorans</taxon>
    </lineage>
</organism>
<evidence type="ECO:0000313" key="4">
    <source>
        <dbReference type="Proteomes" id="UP000027616"/>
    </source>
</evidence>
<dbReference type="eggNOG" id="COG1082">
    <property type="taxonomic scope" value="Bacteria"/>
</dbReference>
<dbReference type="EMBL" id="HG934468">
    <property type="protein sequence ID" value="CDN32163.1"/>
    <property type="molecule type" value="Genomic_DNA"/>
</dbReference>
<evidence type="ECO:0000259" key="2">
    <source>
        <dbReference type="Pfam" id="PF01261"/>
    </source>
</evidence>
<dbReference type="STRING" id="1433126.BN938_2090"/>
<accession>A0A060RDF0</accession>
<sequence length="301" mass="32692">MKRKDFLQATMAGAAALAVSPLDSFASKLTGKPPISSASDIKISFQESTAPGKTLEEKFDFMAANGVTGFEPWGANLPARVEEIQKLCKGRNIKVSAICAGFKGFILAEDPAVKAEFDHTMREIIIAAGELGSVGVIMVPAFNGNKPCRPHTAETRQYLVEELAALGEFALKNKTTVILEPLNRREAFYLRQVGDAASICRDTKSAGVMCMGDFWHMSEETSDEAAFLAAGKYLKHVHIASRGTRNTPGEDGQADNYVGGFSALKRLGYPHWVSFECGCKSERSVAVPAALKLLREQWQRA</sequence>
<name>A0A060RDF0_9BACT</name>
<proteinExistence type="predicted"/>
<dbReference type="OrthoDB" id="9801426at2"/>
<dbReference type="Proteomes" id="UP000027616">
    <property type="component" value="Chromosome I"/>
</dbReference>
<keyword evidence="4" id="KW-1185">Reference proteome</keyword>
<dbReference type="InterPro" id="IPR013022">
    <property type="entry name" value="Xyl_isomerase-like_TIM-brl"/>
</dbReference>
<gene>
    <name evidence="3" type="ORF">BN938_2090</name>
</gene>